<feature type="transmembrane region" description="Helical" evidence="1">
    <location>
        <begin position="78"/>
        <end position="100"/>
    </location>
</feature>
<feature type="transmembrane region" description="Helical" evidence="1">
    <location>
        <begin position="134"/>
        <end position="152"/>
    </location>
</feature>
<feature type="transmembrane region" description="Helical" evidence="1">
    <location>
        <begin position="285"/>
        <end position="304"/>
    </location>
</feature>
<dbReference type="STRING" id="869210.Marky_2193"/>
<dbReference type="KEGG" id="mhd:Marky_2193"/>
<dbReference type="AlphaFoldDB" id="F2NR65"/>
<feature type="transmembrane region" description="Helical" evidence="1">
    <location>
        <begin position="47"/>
        <end position="66"/>
    </location>
</feature>
<feature type="transmembrane region" description="Helical" evidence="1">
    <location>
        <begin position="16"/>
        <end position="35"/>
    </location>
</feature>
<dbReference type="eggNOG" id="COG4531">
    <property type="taxonomic scope" value="Bacteria"/>
</dbReference>
<protein>
    <recommendedName>
        <fullName evidence="4">Polysulphide reductase NrfD</fullName>
    </recommendedName>
</protein>
<dbReference type="OrthoDB" id="140980at2"/>
<name>F2NR65_MARHT</name>
<feature type="transmembrane region" description="Helical" evidence="1">
    <location>
        <begin position="193"/>
        <end position="222"/>
    </location>
</feature>
<feature type="transmembrane region" description="Helical" evidence="1">
    <location>
        <begin position="339"/>
        <end position="362"/>
    </location>
</feature>
<evidence type="ECO:0008006" key="4">
    <source>
        <dbReference type="Google" id="ProtNLM"/>
    </source>
</evidence>
<gene>
    <name evidence="2" type="ordered locus">Marky_2193</name>
</gene>
<dbReference type="HOGENOM" id="CLU_042661_0_0_0"/>
<feature type="transmembrane region" description="Helical" evidence="1">
    <location>
        <begin position="243"/>
        <end position="265"/>
    </location>
</feature>
<feature type="transmembrane region" description="Helical" evidence="1">
    <location>
        <begin position="311"/>
        <end position="333"/>
    </location>
</feature>
<evidence type="ECO:0000313" key="2">
    <source>
        <dbReference type="EMBL" id="AEB12914.1"/>
    </source>
</evidence>
<keyword evidence="1" id="KW-0812">Transmembrane</keyword>
<feature type="transmembrane region" description="Helical" evidence="1">
    <location>
        <begin position="164"/>
        <end position="187"/>
    </location>
</feature>
<dbReference type="RefSeq" id="WP_013704959.1">
    <property type="nucleotide sequence ID" value="NC_015387.1"/>
</dbReference>
<keyword evidence="1" id="KW-0472">Membrane</keyword>
<evidence type="ECO:0000313" key="3">
    <source>
        <dbReference type="Proteomes" id="UP000007030"/>
    </source>
</evidence>
<accession>F2NR65</accession>
<dbReference type="Proteomes" id="UP000007030">
    <property type="component" value="Chromosome"/>
</dbReference>
<evidence type="ECO:0000256" key="1">
    <source>
        <dbReference type="SAM" id="Phobius"/>
    </source>
</evidence>
<proteinExistence type="predicted"/>
<dbReference type="PANTHER" id="PTHR43044:SF1">
    <property type="entry name" value="QUINOL:CYTOCHROME C OXIDOREDUCTASE QUINONE-BINDING SUBUNIT 2"/>
    <property type="match status" value="1"/>
</dbReference>
<sequence>MERVKEALPIGAPKRLALGVGVVGLVALFASGLLGTPGVVQSYLFAYTWWFALSVGAVGGLLLHHLLKSFWGRPIAPFMEASALTLPLLAALFVPVLFGLQELYPWARPEAVAEDPILQHKAVYLNPGFFALRFALYFALWIGLTTLLVRLGRAHEPSRVQRRTELSAAGMVLFVFTASFAAVDLLMSLEPHFFSASFGAIFVEGHVLTALAAAVAGAVLLAPKLPGLKSQLTPTNLQNLTNLLLVFLTVWAYLAFAQYLIIWGANLPAEAIYFVERSQGPWRGVSLALMGLQFALPFLLLLTNPPKRTPWVLGAIAAWLVLMRLVDVAWTVVPSLERVAALTWTDLLAFLGVGGLWSWWFLGRLEERIQAHALQEAPAERGPEG</sequence>
<keyword evidence="1" id="KW-1133">Transmembrane helix</keyword>
<keyword evidence="3" id="KW-1185">Reference proteome</keyword>
<dbReference type="PANTHER" id="PTHR43044">
    <property type="match status" value="1"/>
</dbReference>
<organism evidence="2 3">
    <name type="scientific">Marinithermus hydrothermalis (strain DSM 14884 / JCM 11576 / T1)</name>
    <dbReference type="NCBI Taxonomy" id="869210"/>
    <lineage>
        <taxon>Bacteria</taxon>
        <taxon>Thermotogati</taxon>
        <taxon>Deinococcota</taxon>
        <taxon>Deinococci</taxon>
        <taxon>Thermales</taxon>
        <taxon>Thermaceae</taxon>
        <taxon>Marinithermus</taxon>
    </lineage>
</organism>
<reference evidence="2 3" key="1">
    <citation type="journal article" date="2012" name="Stand. Genomic Sci.">
        <title>Complete genome sequence of the aerobic, heterotroph Marinithermus hydrothermalis type strain (T1(T)) from a deep-sea hydrothermal vent chimney.</title>
        <authorList>
            <person name="Copeland A."/>
            <person name="Gu W."/>
            <person name="Yasawong M."/>
            <person name="Lapidus A."/>
            <person name="Lucas S."/>
            <person name="Deshpande S."/>
            <person name="Pagani I."/>
            <person name="Tapia R."/>
            <person name="Cheng J.F."/>
            <person name="Goodwin L.A."/>
            <person name="Pitluck S."/>
            <person name="Liolios K."/>
            <person name="Ivanova N."/>
            <person name="Mavromatis K."/>
            <person name="Mikhailova N."/>
            <person name="Pati A."/>
            <person name="Chen A."/>
            <person name="Palaniappan K."/>
            <person name="Land M."/>
            <person name="Pan C."/>
            <person name="Brambilla E.M."/>
            <person name="Rohde M."/>
            <person name="Tindall B.J."/>
            <person name="Sikorski J."/>
            <person name="Goker M."/>
            <person name="Detter J.C."/>
            <person name="Bristow J."/>
            <person name="Eisen J.A."/>
            <person name="Markowitz V."/>
            <person name="Hugenholtz P."/>
            <person name="Kyrpides N.C."/>
            <person name="Klenk H.P."/>
            <person name="Woyke T."/>
        </authorList>
    </citation>
    <scope>NUCLEOTIDE SEQUENCE [LARGE SCALE GENOMIC DNA]</scope>
    <source>
        <strain evidence="3">DSM 14884 / JCM 11576 / T1</strain>
    </source>
</reference>
<dbReference type="EMBL" id="CP002630">
    <property type="protein sequence ID" value="AEB12914.1"/>
    <property type="molecule type" value="Genomic_DNA"/>
</dbReference>